<dbReference type="Proteomes" id="UP000830055">
    <property type="component" value="Chromosome"/>
</dbReference>
<keyword evidence="3" id="KW-0472">Membrane</keyword>
<keyword evidence="5" id="KW-1185">Reference proteome</keyword>
<evidence type="ECO:0008006" key="6">
    <source>
        <dbReference type="Google" id="ProtNLM"/>
    </source>
</evidence>
<gene>
    <name evidence="4" type="ORF">DPPLL_03880</name>
</gene>
<dbReference type="RefSeq" id="WP_284153126.1">
    <property type="nucleotide sequence ID" value="NZ_AP025516.1"/>
</dbReference>
<feature type="transmembrane region" description="Helical" evidence="3">
    <location>
        <begin position="244"/>
        <end position="266"/>
    </location>
</feature>
<feature type="transmembrane region" description="Helical" evidence="3">
    <location>
        <begin position="273"/>
        <end position="293"/>
    </location>
</feature>
<sequence length="323" mass="34726">MHQLAITFFIIIAGISSGVAIRHWARHRHERLSAAIPRIRKRLQKISLLGFFSLAFFLAVWNLSFKETALIVLPIIGTSIYLIGGLLGYLIAVTGGSNRRQRGTLLCCGAMTNTGALGGLIVYVFLGEIGFGLLMLYKLFEDAIYYGIMFPLAKYFSQDTSATIDIGGSLKGIVTDPLIVVSLLALGSGAVLNLGDIPRPEFLGVVSAVCVPVGTSLLLISIGLGLEVGSLRRHFTAGLKIAAVKFLCLPLVAFFCAWLLGLGAIADELPLHVVLIASSMPVGFNGIVVSSIYDLDLDLANTCWLVSTSLLVIVLPWLFYLVQ</sequence>
<dbReference type="PANTHER" id="PTHR36838">
    <property type="entry name" value="AUXIN EFFLUX CARRIER FAMILY PROTEIN"/>
    <property type="match status" value="1"/>
</dbReference>
<feature type="transmembrane region" description="Helical" evidence="3">
    <location>
        <begin position="178"/>
        <end position="195"/>
    </location>
</feature>
<evidence type="ECO:0000256" key="2">
    <source>
        <dbReference type="ARBA" id="ARBA00022448"/>
    </source>
</evidence>
<evidence type="ECO:0000256" key="3">
    <source>
        <dbReference type="SAM" id="Phobius"/>
    </source>
</evidence>
<dbReference type="PANTHER" id="PTHR36838:SF3">
    <property type="entry name" value="TRANSPORTER AUXIN EFFLUX CARRIER EC FAMILY"/>
    <property type="match status" value="1"/>
</dbReference>
<dbReference type="Gene3D" id="1.20.1530.20">
    <property type="match status" value="2"/>
</dbReference>
<accession>A0ABM7W546</accession>
<evidence type="ECO:0000256" key="1">
    <source>
        <dbReference type="ARBA" id="ARBA00004127"/>
    </source>
</evidence>
<protein>
    <recommendedName>
        <fullName evidence="6">AEC family transporter</fullName>
    </recommendedName>
</protein>
<feature type="transmembrane region" description="Helical" evidence="3">
    <location>
        <begin position="299"/>
        <end position="322"/>
    </location>
</feature>
<keyword evidence="2" id="KW-0813">Transport</keyword>
<organism evidence="4 5">
    <name type="scientific">Desulfofustis limnaeus</name>
    <dbReference type="NCBI Taxonomy" id="2740163"/>
    <lineage>
        <taxon>Bacteria</taxon>
        <taxon>Pseudomonadati</taxon>
        <taxon>Thermodesulfobacteriota</taxon>
        <taxon>Desulfobulbia</taxon>
        <taxon>Desulfobulbales</taxon>
        <taxon>Desulfocapsaceae</taxon>
        <taxon>Desulfofustis</taxon>
    </lineage>
</organism>
<comment type="subcellular location">
    <subcellularLocation>
        <location evidence="1">Endomembrane system</location>
        <topology evidence="1">Multi-pass membrane protein</topology>
    </subcellularLocation>
</comment>
<feature type="transmembrane region" description="Helical" evidence="3">
    <location>
        <begin position="71"/>
        <end position="92"/>
    </location>
</feature>
<dbReference type="EMBL" id="AP025516">
    <property type="protein sequence ID" value="BDD86023.1"/>
    <property type="molecule type" value="Genomic_DNA"/>
</dbReference>
<reference evidence="4 5" key="1">
    <citation type="submission" date="2022-01" db="EMBL/GenBank/DDBJ databases">
        <title>Desulfofustis limnae sp. nov., a novel mesophilic sulfate-reducing bacterium isolated from marsh soil.</title>
        <authorList>
            <person name="Watanabe M."/>
            <person name="Takahashi A."/>
            <person name="Kojima H."/>
            <person name="Fukui M."/>
        </authorList>
    </citation>
    <scope>NUCLEOTIDE SEQUENCE [LARGE SCALE GENOMIC DNA]</scope>
    <source>
        <strain evidence="4 5">PPLL</strain>
    </source>
</reference>
<evidence type="ECO:0000313" key="4">
    <source>
        <dbReference type="EMBL" id="BDD86023.1"/>
    </source>
</evidence>
<proteinExistence type="predicted"/>
<feature type="transmembrane region" description="Helical" evidence="3">
    <location>
        <begin position="104"/>
        <end position="126"/>
    </location>
</feature>
<name>A0ABM7W546_9BACT</name>
<feature type="transmembrane region" description="Helical" evidence="3">
    <location>
        <begin position="202"/>
        <end position="224"/>
    </location>
</feature>
<keyword evidence="3" id="KW-1133">Transmembrane helix</keyword>
<feature type="transmembrane region" description="Helical" evidence="3">
    <location>
        <begin position="6"/>
        <end position="25"/>
    </location>
</feature>
<keyword evidence="3" id="KW-0812">Transmembrane</keyword>
<evidence type="ECO:0000313" key="5">
    <source>
        <dbReference type="Proteomes" id="UP000830055"/>
    </source>
</evidence>
<dbReference type="InterPro" id="IPR038770">
    <property type="entry name" value="Na+/solute_symporter_sf"/>
</dbReference>
<feature type="transmembrane region" description="Helical" evidence="3">
    <location>
        <begin position="46"/>
        <end position="65"/>
    </location>
</feature>